<comment type="caution">
    <text evidence="5">The sequence shown here is derived from an EMBL/GenBank/DDBJ whole genome shotgun (WGS) entry which is preliminary data.</text>
</comment>
<evidence type="ECO:0000256" key="1">
    <source>
        <dbReference type="ARBA" id="ARBA00022801"/>
    </source>
</evidence>
<dbReference type="PRINTS" id="PR00502">
    <property type="entry name" value="NUDIXFAMILY"/>
</dbReference>
<protein>
    <submittedName>
        <fullName evidence="5">NUDIX domain-containing protein</fullName>
    </submittedName>
</protein>
<dbReference type="InterPro" id="IPR020084">
    <property type="entry name" value="NUDIX_hydrolase_CS"/>
</dbReference>
<comment type="similarity">
    <text evidence="2">Belongs to the Nudix hydrolase family.</text>
</comment>
<dbReference type="RefSeq" id="WP_289826088.1">
    <property type="nucleotide sequence ID" value="NZ_JAUEIE010000014.1"/>
</dbReference>
<gene>
    <name evidence="4" type="ORF">QVN81_11265</name>
    <name evidence="5" type="ORF">QVN84_11445</name>
</gene>
<accession>A0AAW7JT19</accession>
<dbReference type="SUPFAM" id="SSF55811">
    <property type="entry name" value="Nudix"/>
    <property type="match status" value="1"/>
</dbReference>
<dbReference type="Gene3D" id="3.90.79.10">
    <property type="entry name" value="Nucleoside Triphosphate Pyrophosphohydrolase"/>
    <property type="match status" value="1"/>
</dbReference>
<proteinExistence type="inferred from homology"/>
<evidence type="ECO:0000313" key="4">
    <source>
        <dbReference type="EMBL" id="MDN0023590.1"/>
    </source>
</evidence>
<evidence type="ECO:0000313" key="6">
    <source>
        <dbReference type="Proteomes" id="UP001167831"/>
    </source>
</evidence>
<dbReference type="Proteomes" id="UP001168478">
    <property type="component" value="Unassembled WGS sequence"/>
</dbReference>
<dbReference type="CDD" id="cd04681">
    <property type="entry name" value="NUDIX_Hydrolase"/>
    <property type="match status" value="1"/>
</dbReference>
<evidence type="ECO:0000313" key="7">
    <source>
        <dbReference type="Proteomes" id="UP001168478"/>
    </source>
</evidence>
<dbReference type="InterPro" id="IPR000086">
    <property type="entry name" value="NUDIX_hydrolase_dom"/>
</dbReference>
<reference evidence="5" key="1">
    <citation type="submission" date="2023-06" db="EMBL/GenBank/DDBJ databases">
        <authorList>
            <person name="Zeman M."/>
            <person name="Kubasova T."/>
            <person name="Jahodarova E."/>
            <person name="Nykrynova M."/>
            <person name="Rychlik I."/>
        </authorList>
    </citation>
    <scope>NUCLEOTIDE SEQUENCE</scope>
    <source>
        <strain evidence="5">ET15</strain>
        <strain evidence="4">ET37</strain>
    </source>
</reference>
<dbReference type="EMBL" id="JAUEIE010000014">
    <property type="protein sequence ID" value="MDN0023590.1"/>
    <property type="molecule type" value="Genomic_DNA"/>
</dbReference>
<dbReference type="PANTHER" id="PTHR43736:SF1">
    <property type="entry name" value="DIHYDRONEOPTERIN TRIPHOSPHATE DIPHOSPHATASE"/>
    <property type="match status" value="1"/>
</dbReference>
<dbReference type="GO" id="GO:0016787">
    <property type="term" value="F:hydrolase activity"/>
    <property type="evidence" value="ECO:0007669"/>
    <property type="project" value="UniProtKB-KW"/>
</dbReference>
<reference evidence="5" key="2">
    <citation type="submission" date="2023-08" db="EMBL/GenBank/DDBJ databases">
        <title>Identification and characterization of horizontal gene transfer across gut microbiota members of farm animals based on homology search.</title>
        <authorList>
            <person name="Schwarzerova J."/>
            <person name="Nykrynova M."/>
            <person name="Jureckova K."/>
            <person name="Cejkova D."/>
            <person name="Rychlik I."/>
        </authorList>
    </citation>
    <scope>NUCLEOTIDE SEQUENCE</scope>
    <source>
        <strain evidence="5">ET15</strain>
        <strain evidence="4">ET37</strain>
    </source>
</reference>
<dbReference type="AlphaFoldDB" id="A0AAW7JT19"/>
<sequence length="178" mass="19890">MRITEKFAFCPVCGSCHFTTDSVKSKKCDNCGFEYFVNPASSNAAFILDNEGRLLVERRLREPAKGTLDLPGGFADAGETAEEGVIREVREETGLEITSPRYMFSLPNSYRFSGIDIPTLDLFFLCRVTDTTKLRAGDDAAECFWMAPEDIHTELFGLSSIRYGLSIFKDMIDKGKLP</sequence>
<evidence type="ECO:0000259" key="3">
    <source>
        <dbReference type="PROSITE" id="PS51462"/>
    </source>
</evidence>
<organism evidence="5 7">
    <name type="scientific">Leyella lascolaii</name>
    <dbReference type="NCBI Taxonomy" id="1776379"/>
    <lineage>
        <taxon>Bacteria</taxon>
        <taxon>Pseudomonadati</taxon>
        <taxon>Bacteroidota</taxon>
        <taxon>Bacteroidia</taxon>
        <taxon>Bacteroidales</taxon>
        <taxon>Prevotellaceae</taxon>
        <taxon>Leyella</taxon>
    </lineage>
</organism>
<evidence type="ECO:0000313" key="5">
    <source>
        <dbReference type="EMBL" id="MDN0026125.1"/>
    </source>
</evidence>
<dbReference type="Proteomes" id="UP001167831">
    <property type="component" value="Unassembled WGS sequence"/>
</dbReference>
<dbReference type="InterPro" id="IPR015797">
    <property type="entry name" value="NUDIX_hydrolase-like_dom_sf"/>
</dbReference>
<evidence type="ECO:0000256" key="2">
    <source>
        <dbReference type="RuleBase" id="RU003476"/>
    </source>
</evidence>
<keyword evidence="6" id="KW-1185">Reference proteome</keyword>
<keyword evidence="1 2" id="KW-0378">Hydrolase</keyword>
<dbReference type="PROSITE" id="PS00893">
    <property type="entry name" value="NUDIX_BOX"/>
    <property type="match status" value="1"/>
</dbReference>
<dbReference type="PROSITE" id="PS51462">
    <property type="entry name" value="NUDIX"/>
    <property type="match status" value="1"/>
</dbReference>
<feature type="domain" description="Nudix hydrolase" evidence="3">
    <location>
        <begin position="38"/>
        <end position="169"/>
    </location>
</feature>
<dbReference type="InterPro" id="IPR020476">
    <property type="entry name" value="Nudix_hydrolase"/>
</dbReference>
<dbReference type="Pfam" id="PF00293">
    <property type="entry name" value="NUDIX"/>
    <property type="match status" value="1"/>
</dbReference>
<name>A0AAW7JT19_9BACT</name>
<dbReference type="PANTHER" id="PTHR43736">
    <property type="entry name" value="ADP-RIBOSE PYROPHOSPHATASE"/>
    <property type="match status" value="1"/>
</dbReference>
<dbReference type="EMBL" id="JAUEIF010000012">
    <property type="protein sequence ID" value="MDN0026125.1"/>
    <property type="molecule type" value="Genomic_DNA"/>
</dbReference>